<name>A0ABQ9LFN3_HEVBR</name>
<evidence type="ECO:0000256" key="8">
    <source>
        <dbReference type="SAM" id="Phobius"/>
    </source>
</evidence>
<evidence type="ECO:0000256" key="7">
    <source>
        <dbReference type="ARBA" id="ARBA00023180"/>
    </source>
</evidence>
<comment type="caution">
    <text evidence="9">The sequence shown here is derived from an EMBL/GenBank/DDBJ whole genome shotgun (WGS) entry which is preliminary data.</text>
</comment>
<evidence type="ECO:0000256" key="5">
    <source>
        <dbReference type="ARBA" id="ARBA00023136"/>
    </source>
</evidence>
<keyword evidence="5 8" id="KW-0472">Membrane</keyword>
<keyword evidence="3" id="KW-0732">Signal</keyword>
<dbReference type="PRINTS" id="PR00019">
    <property type="entry name" value="LEURICHRPT"/>
</dbReference>
<comment type="subcellular location">
    <subcellularLocation>
        <location evidence="1">Membrane</location>
        <topology evidence="1">Single-pass type I membrane protein</topology>
    </subcellularLocation>
</comment>
<keyword evidence="7" id="KW-0325">Glycoprotein</keyword>
<dbReference type="PANTHER" id="PTHR48063:SF101">
    <property type="entry name" value="LRR RECEPTOR-LIKE SERINE_THREONINE-PROTEIN KINASE FLS2"/>
    <property type="match status" value="1"/>
</dbReference>
<evidence type="ECO:0000256" key="1">
    <source>
        <dbReference type="ARBA" id="ARBA00004479"/>
    </source>
</evidence>
<proteinExistence type="predicted"/>
<sequence length="196" mass="21878">MADRNSTKTVDHFANDMKGNLMILQYIDRALVLWKGQNHVLDKNLGLFRIIDLSSNKIGGEIPREISSLSQINQLNLSNNKLIGAIPEEIGYLKTMEPLDLSHNQLSGRLPASMADLNFLSIMNLSYNNLSGRIPSSPQLQGFNASSFSNNLALCGLPCWMLLFILFSRVLFLVVLVFRICSSLLHKSCKVFGYVS</sequence>
<gene>
    <name evidence="9" type="ORF">P3X46_021461</name>
</gene>
<evidence type="ECO:0000256" key="6">
    <source>
        <dbReference type="ARBA" id="ARBA00023170"/>
    </source>
</evidence>
<keyword evidence="4 8" id="KW-1133">Transmembrane helix</keyword>
<dbReference type="InterPro" id="IPR001611">
    <property type="entry name" value="Leu-rich_rpt"/>
</dbReference>
<keyword evidence="10" id="KW-1185">Reference proteome</keyword>
<evidence type="ECO:0000313" key="10">
    <source>
        <dbReference type="Proteomes" id="UP001174677"/>
    </source>
</evidence>
<evidence type="ECO:0000313" key="9">
    <source>
        <dbReference type="EMBL" id="KAJ9166757.1"/>
    </source>
</evidence>
<dbReference type="EMBL" id="JARPOI010000012">
    <property type="protein sequence ID" value="KAJ9166757.1"/>
    <property type="molecule type" value="Genomic_DNA"/>
</dbReference>
<organism evidence="9 10">
    <name type="scientific">Hevea brasiliensis</name>
    <name type="common">Para rubber tree</name>
    <name type="synonym">Siphonia brasiliensis</name>
    <dbReference type="NCBI Taxonomy" id="3981"/>
    <lineage>
        <taxon>Eukaryota</taxon>
        <taxon>Viridiplantae</taxon>
        <taxon>Streptophyta</taxon>
        <taxon>Embryophyta</taxon>
        <taxon>Tracheophyta</taxon>
        <taxon>Spermatophyta</taxon>
        <taxon>Magnoliopsida</taxon>
        <taxon>eudicotyledons</taxon>
        <taxon>Gunneridae</taxon>
        <taxon>Pentapetalae</taxon>
        <taxon>rosids</taxon>
        <taxon>fabids</taxon>
        <taxon>Malpighiales</taxon>
        <taxon>Euphorbiaceae</taxon>
        <taxon>Crotonoideae</taxon>
        <taxon>Micrandreae</taxon>
        <taxon>Hevea</taxon>
    </lineage>
</organism>
<accession>A0ABQ9LFN3</accession>
<evidence type="ECO:0008006" key="11">
    <source>
        <dbReference type="Google" id="ProtNLM"/>
    </source>
</evidence>
<evidence type="ECO:0000256" key="2">
    <source>
        <dbReference type="ARBA" id="ARBA00022692"/>
    </source>
</evidence>
<evidence type="ECO:0000256" key="3">
    <source>
        <dbReference type="ARBA" id="ARBA00022729"/>
    </source>
</evidence>
<dbReference type="Gene3D" id="3.80.10.10">
    <property type="entry name" value="Ribonuclease Inhibitor"/>
    <property type="match status" value="1"/>
</dbReference>
<dbReference type="InterPro" id="IPR046956">
    <property type="entry name" value="RLP23-like"/>
</dbReference>
<dbReference type="SUPFAM" id="SSF52058">
    <property type="entry name" value="L domain-like"/>
    <property type="match status" value="1"/>
</dbReference>
<evidence type="ECO:0000256" key="4">
    <source>
        <dbReference type="ARBA" id="ARBA00022989"/>
    </source>
</evidence>
<reference evidence="9 10" key="1">
    <citation type="journal article" date="2023" name="Plant Biotechnol. J.">
        <title>Chromosome-level wild Hevea brasiliensis genome provides new tools for genomic-assisted breeding and valuable loci to elevate rubber yield.</title>
        <authorList>
            <person name="Cheng H."/>
            <person name="Song X."/>
            <person name="Hu Y."/>
            <person name="Wu T."/>
            <person name="Yang Q."/>
            <person name="An Z."/>
            <person name="Feng S."/>
            <person name="Deng Z."/>
            <person name="Wu W."/>
            <person name="Zeng X."/>
            <person name="Tu M."/>
            <person name="Wang X."/>
            <person name="Huang H."/>
        </authorList>
    </citation>
    <scope>NUCLEOTIDE SEQUENCE [LARGE SCALE GENOMIC DNA]</scope>
    <source>
        <strain evidence="9">MT/VB/25A 57/8</strain>
    </source>
</reference>
<keyword evidence="2 8" id="KW-0812">Transmembrane</keyword>
<dbReference type="PANTHER" id="PTHR48063">
    <property type="entry name" value="LRR RECEPTOR-LIKE KINASE"/>
    <property type="match status" value="1"/>
</dbReference>
<keyword evidence="6" id="KW-0675">Receptor</keyword>
<protein>
    <recommendedName>
        <fullName evidence="11">Leucine-rich repeat-containing N-terminal plant-type domain-containing protein</fullName>
    </recommendedName>
</protein>
<dbReference type="Proteomes" id="UP001174677">
    <property type="component" value="Chromosome 12"/>
</dbReference>
<feature type="transmembrane region" description="Helical" evidence="8">
    <location>
        <begin position="160"/>
        <end position="181"/>
    </location>
</feature>
<dbReference type="Pfam" id="PF00560">
    <property type="entry name" value="LRR_1"/>
    <property type="match status" value="4"/>
</dbReference>
<dbReference type="InterPro" id="IPR032675">
    <property type="entry name" value="LRR_dom_sf"/>
</dbReference>